<keyword evidence="2" id="KW-1133">Transmembrane helix</keyword>
<accession>A0ABR8TPT8</accession>
<keyword evidence="5" id="KW-1185">Reference proteome</keyword>
<evidence type="ECO:0000259" key="3">
    <source>
        <dbReference type="PROSITE" id="PS51371"/>
    </source>
</evidence>
<feature type="transmembrane region" description="Helical" evidence="2">
    <location>
        <begin position="77"/>
        <end position="97"/>
    </location>
</feature>
<keyword evidence="2" id="KW-0812">Transmembrane</keyword>
<feature type="domain" description="CBS" evidence="3">
    <location>
        <begin position="246"/>
        <end position="304"/>
    </location>
</feature>
<name>A0ABR8TPT8_9PSED</name>
<feature type="transmembrane region" description="Helical" evidence="2">
    <location>
        <begin position="146"/>
        <end position="166"/>
    </location>
</feature>
<dbReference type="InterPro" id="IPR007065">
    <property type="entry name" value="HPP"/>
</dbReference>
<organism evidence="4 5">
    <name type="scientific">Serpens gallinarum</name>
    <dbReference type="NCBI Taxonomy" id="2763075"/>
    <lineage>
        <taxon>Bacteria</taxon>
        <taxon>Pseudomonadati</taxon>
        <taxon>Pseudomonadota</taxon>
        <taxon>Gammaproteobacteria</taxon>
        <taxon>Pseudomonadales</taxon>
        <taxon>Pseudomonadaceae</taxon>
        <taxon>Pseudomonas</taxon>
    </lineage>
</organism>
<protein>
    <submittedName>
        <fullName evidence="4">HPP family protein</fullName>
    </submittedName>
</protein>
<keyword evidence="2" id="KW-0472">Membrane</keyword>
<reference evidence="4 5" key="1">
    <citation type="submission" date="2020-08" db="EMBL/GenBank/DDBJ databases">
        <title>A Genomic Blueprint of the Chicken Gut Microbiome.</title>
        <authorList>
            <person name="Gilroy R."/>
            <person name="Ravi A."/>
            <person name="Getino M."/>
            <person name="Pursley I."/>
            <person name="Horton D.L."/>
            <person name="Alikhan N.-F."/>
            <person name="Baker D."/>
            <person name="Gharbi K."/>
            <person name="Hall N."/>
            <person name="Watson M."/>
            <person name="Adriaenssens E.M."/>
            <person name="Foster-Nyarko E."/>
            <person name="Jarju S."/>
            <person name="Secka A."/>
            <person name="Antonio M."/>
            <person name="Oren A."/>
            <person name="Chaudhuri R."/>
            <person name="La Ragione R.M."/>
            <person name="Hildebrand F."/>
            <person name="Pallen M.J."/>
        </authorList>
    </citation>
    <scope>NUCLEOTIDE SEQUENCE [LARGE SCALE GENOMIC DNA]</scope>
    <source>
        <strain evidence="4 5">Sa2CUA2</strain>
    </source>
</reference>
<dbReference type="InterPro" id="IPR058581">
    <property type="entry name" value="TM_HPP"/>
</dbReference>
<dbReference type="SUPFAM" id="SSF54631">
    <property type="entry name" value="CBS-domain pair"/>
    <property type="match status" value="1"/>
</dbReference>
<feature type="transmembrane region" description="Helical" evidence="2">
    <location>
        <begin position="104"/>
        <end position="121"/>
    </location>
</feature>
<feature type="transmembrane region" description="Helical" evidence="2">
    <location>
        <begin position="52"/>
        <end position="71"/>
    </location>
</feature>
<sequence length="394" mass="42531">MTRPTSSLRTWLGGFLPAPTTTRPREWLRASFGAALAILCSAEICRQLFGEAITLQLIGPLGASAILLFAVSSGALAQPWSIVGSYLTASLVASVTVHVAGQTLYAASLAIGASLLLMYLLRCLHPPGGAVALCVTLGSPASEQTFFALLPVLVNAACLLSCALLYNNLTRVRYPKAPTVAADLHHTLDPDPQTRAGISSEDLQQALEDFGEFVDVTREDLEEIMRSTQRHALRRSMGEIRVSQIMSRDLRCGTVNTTVDQALATLKQHRLRNLPVLDEAGHLAGIISIVDLIGKSSGSGRFSLLGRLRRRRETLLGEVMSSPVTTIDSNAHVVELIPLLSGQGLHCLPVLEQGRLVGMLTQTDLIAGLQQHLLRNLDFRFPLESDHRQKLASA</sequence>
<feature type="domain" description="CBS" evidence="3">
    <location>
        <begin position="320"/>
        <end position="379"/>
    </location>
</feature>
<gene>
    <name evidence="4" type="ORF">H9642_09990</name>
</gene>
<dbReference type="PANTHER" id="PTHR33741:SF5">
    <property type="entry name" value="TRANSMEMBRANE PROTEIN DDB_G0269096-RELATED"/>
    <property type="match status" value="1"/>
</dbReference>
<dbReference type="RefSeq" id="WP_251836294.1">
    <property type="nucleotide sequence ID" value="NZ_JACSQG010000004.1"/>
</dbReference>
<dbReference type="Pfam" id="PF00571">
    <property type="entry name" value="CBS"/>
    <property type="match status" value="2"/>
</dbReference>
<dbReference type="PANTHER" id="PTHR33741">
    <property type="entry name" value="TRANSMEMBRANE PROTEIN DDB_G0269096-RELATED"/>
    <property type="match status" value="1"/>
</dbReference>
<dbReference type="PROSITE" id="PS51371">
    <property type="entry name" value="CBS"/>
    <property type="match status" value="2"/>
</dbReference>
<dbReference type="Proteomes" id="UP000611945">
    <property type="component" value="Unassembled WGS sequence"/>
</dbReference>
<evidence type="ECO:0000256" key="2">
    <source>
        <dbReference type="SAM" id="Phobius"/>
    </source>
</evidence>
<keyword evidence="1" id="KW-0129">CBS domain</keyword>
<dbReference type="InterPro" id="IPR000644">
    <property type="entry name" value="CBS_dom"/>
</dbReference>
<dbReference type="Pfam" id="PF04982">
    <property type="entry name" value="TM_HPP"/>
    <property type="match status" value="1"/>
</dbReference>
<dbReference type="EMBL" id="JACSQG010000004">
    <property type="protein sequence ID" value="MBD7977520.1"/>
    <property type="molecule type" value="Genomic_DNA"/>
</dbReference>
<proteinExistence type="predicted"/>
<evidence type="ECO:0000256" key="1">
    <source>
        <dbReference type="PROSITE-ProRule" id="PRU00703"/>
    </source>
</evidence>
<evidence type="ECO:0000313" key="4">
    <source>
        <dbReference type="EMBL" id="MBD7977520.1"/>
    </source>
</evidence>
<dbReference type="InterPro" id="IPR046342">
    <property type="entry name" value="CBS_dom_sf"/>
</dbReference>
<dbReference type="CDD" id="cd04600">
    <property type="entry name" value="CBS_pair_HPP_assoc"/>
    <property type="match status" value="1"/>
</dbReference>
<comment type="caution">
    <text evidence="4">The sequence shown here is derived from an EMBL/GenBank/DDBJ whole genome shotgun (WGS) entry which is preliminary data.</text>
</comment>
<dbReference type="Gene3D" id="3.10.580.10">
    <property type="entry name" value="CBS-domain"/>
    <property type="match status" value="1"/>
</dbReference>
<dbReference type="SMART" id="SM00116">
    <property type="entry name" value="CBS"/>
    <property type="match status" value="2"/>
</dbReference>
<evidence type="ECO:0000313" key="5">
    <source>
        <dbReference type="Proteomes" id="UP000611945"/>
    </source>
</evidence>